<dbReference type="GeneID" id="111766996"/>
<dbReference type="RefSeq" id="XP_058136762.1">
    <property type="nucleotide sequence ID" value="XM_058280779.2"/>
</dbReference>
<evidence type="ECO:0000256" key="1">
    <source>
        <dbReference type="ARBA" id="ARBA00004141"/>
    </source>
</evidence>
<sequence length="322" mass="35276">MPVTVTRTTVTTTTTSSSGLGSPTIVGSPRALTQPLGLLRLLQLLSTCVAFSLVASVGAWTGPMGNWSMFAWCFCFAVTLIILIVEVGGLQPRFPLSWRNFPITFACYAALFCLSASIIYPTTYVQFLSHGRVRDHSIAATAFSCIACVAYATEVAWTRARPGEITGYMATVPGLLKVLETFVACIIFAFLHDPQLYQRKPALECCVAVYAICFILAAVAILLNLGDCTNALPIPFPSFLSGLALLSVLLYAIALVLWPLYQFDERYGGHSRRSSDSNCHEKHIYYVCLWDRRLAVAILTGINLLAYLADLVYSARLVFVRV</sequence>
<accession>C3PT94</accession>
<dbReference type="InterPro" id="IPR047123">
    <property type="entry name" value="MYADM-like"/>
</dbReference>
<dbReference type="GO" id="GO:0005886">
    <property type="term" value="C:plasma membrane"/>
    <property type="evidence" value="ECO:0007669"/>
    <property type="project" value="TreeGrafter"/>
</dbReference>
<keyword evidence="4 9" id="KW-1133">Transmembrane helix</keyword>
<gene>
    <name evidence="11" type="primary">MYADM</name>
</gene>
<dbReference type="PANTHER" id="PTHR17068:SF3">
    <property type="entry name" value="MYELOID-ASSOCIATED DIFFERENTIATION MARKER"/>
    <property type="match status" value="1"/>
</dbReference>
<dbReference type="InterPro" id="IPR008253">
    <property type="entry name" value="Marvel"/>
</dbReference>
<dbReference type="GO" id="GO:0005911">
    <property type="term" value="C:cell-cell junction"/>
    <property type="evidence" value="ECO:0007669"/>
    <property type="project" value="TreeGrafter"/>
</dbReference>
<dbReference type="PANTHER" id="PTHR17068">
    <property type="entry name" value="MYELOID-ASSOCIATED DIFFERENTIATION MARKER MYADM FAMILY MEMBER"/>
    <property type="match status" value="1"/>
</dbReference>
<dbReference type="HOGENOM" id="CLU_1506794_0_0_1"/>
<protein>
    <submittedName>
        <fullName evidence="11">Myeloid-associated differentiation marker (Predicted)</fullName>
    </submittedName>
</protein>
<organism evidence="11">
    <name type="scientific">Dasypus novemcinctus</name>
    <name type="common">Nine-banded armadillo</name>
    <dbReference type="NCBI Taxonomy" id="9361"/>
    <lineage>
        <taxon>Eukaryota</taxon>
        <taxon>Metazoa</taxon>
        <taxon>Chordata</taxon>
        <taxon>Craniata</taxon>
        <taxon>Vertebrata</taxon>
        <taxon>Euteleostomi</taxon>
        <taxon>Mammalia</taxon>
        <taxon>Eutheria</taxon>
        <taxon>Xenarthra</taxon>
        <taxon>Cingulata</taxon>
        <taxon>Dasypodidae</taxon>
        <taxon>Dasypus</taxon>
    </lineage>
</organism>
<evidence type="ECO:0000256" key="8">
    <source>
        <dbReference type="SAM" id="MobiDB-lite"/>
    </source>
</evidence>
<comment type="similarity">
    <text evidence="6">Belongs to the MAL family.</text>
</comment>
<evidence type="ECO:0000256" key="3">
    <source>
        <dbReference type="ARBA" id="ARBA00022737"/>
    </source>
</evidence>
<comment type="subcellular location">
    <subcellularLocation>
        <location evidence="1">Membrane</location>
        <topology evidence="1">Multi-pass membrane protein</topology>
    </subcellularLocation>
</comment>
<dbReference type="RefSeq" id="XP_058136760.1">
    <property type="nucleotide sequence ID" value="XM_058280777.1"/>
</dbReference>
<feature type="domain" description="MARVEL" evidence="10">
    <location>
        <begin position="168"/>
        <end position="319"/>
    </location>
</feature>
<evidence type="ECO:0000256" key="5">
    <source>
        <dbReference type="ARBA" id="ARBA00023136"/>
    </source>
</evidence>
<keyword evidence="3" id="KW-0677">Repeat</keyword>
<proteinExistence type="inferred from homology"/>
<feature type="transmembrane region" description="Helical" evidence="9">
    <location>
        <begin position="69"/>
        <end position="91"/>
    </location>
</feature>
<feature type="transmembrane region" description="Helical" evidence="9">
    <location>
        <begin position="41"/>
        <end position="62"/>
    </location>
</feature>
<dbReference type="CTD" id="91663"/>
<evidence type="ECO:0000256" key="7">
    <source>
        <dbReference type="PROSITE-ProRule" id="PRU00581"/>
    </source>
</evidence>
<feature type="transmembrane region" description="Helical" evidence="9">
    <location>
        <begin position="294"/>
        <end position="315"/>
    </location>
</feature>
<evidence type="ECO:0000256" key="2">
    <source>
        <dbReference type="ARBA" id="ARBA00022692"/>
    </source>
</evidence>
<reference evidence="11" key="1">
    <citation type="submission" date="2009-05" db="EMBL/GenBank/DDBJ databases">
        <title>NISC Comparative Sequencing Initiative.</title>
        <authorList>
            <person name="Antonellis A."/>
            <person name="Benjamin B."/>
            <person name="Blakesley R.W."/>
            <person name="Bouffard G.G."/>
            <person name="Brinkley C."/>
            <person name="Brooks S."/>
            <person name="Chu G."/>
            <person name="Chub I."/>
            <person name="Coleman H."/>
            <person name="Fuksenko T."/>
            <person name="Gestole M."/>
            <person name="Gregory M."/>
            <person name="Guan X."/>
            <person name="Gupta J."/>
            <person name="Gurson N."/>
            <person name="Han E."/>
            <person name="Han J."/>
            <person name="Hansen N."/>
            <person name="Hargrove A."/>
            <person name="Hines-Harris K."/>
            <person name="Ho S.-L."/>
            <person name="Hu P."/>
            <person name="Hunter G."/>
            <person name="Hurle B."/>
            <person name="Idol J.R."/>
            <person name="Johnson T."/>
            <person name="Knight E."/>
            <person name="Kwong P."/>
            <person name="Lee-Lin S.-Q."/>
            <person name="Legaspi R."/>
            <person name="Madden M."/>
            <person name="Maduro Q.L."/>
            <person name="Maduro V.B."/>
            <person name="Margulies E.H."/>
            <person name="Masiello C."/>
            <person name="Maskeri B."/>
            <person name="McDowell J."/>
            <person name="Merkulov G."/>
            <person name="Montemayor C."/>
            <person name="Mullikin J.C."/>
            <person name="Park M."/>
            <person name="Prasad A."/>
            <person name="Ramsahoye C."/>
            <person name="Reddix-Dugue N."/>
            <person name="Riebow N."/>
            <person name="Schandler K."/>
            <person name="Schueler M.G."/>
            <person name="Sison C."/>
            <person name="Smith L."/>
            <person name="Stantripop S."/>
            <person name="Thomas J.W."/>
            <person name="Thomas P.J."/>
            <person name="Tsipouri V."/>
            <person name="Young A."/>
            <person name="Green E.D."/>
        </authorList>
    </citation>
    <scope>NUCLEOTIDE SEQUENCE</scope>
</reference>
<dbReference type="PROSITE" id="PS51225">
    <property type="entry name" value="MARVEL"/>
    <property type="match status" value="2"/>
</dbReference>
<evidence type="ECO:0000256" key="9">
    <source>
        <dbReference type="SAM" id="Phobius"/>
    </source>
</evidence>
<feature type="transmembrane region" description="Helical" evidence="9">
    <location>
        <begin position="137"/>
        <end position="153"/>
    </location>
</feature>
<feature type="domain" description="MARVEL" evidence="10">
    <location>
        <begin position="31"/>
        <end position="163"/>
    </location>
</feature>
<dbReference type="RefSeq" id="XP_058136759.1">
    <property type="nucleotide sequence ID" value="XM_058280776.1"/>
</dbReference>
<dbReference type="RefSeq" id="XP_058136758.1">
    <property type="nucleotide sequence ID" value="XM_058280775.2"/>
</dbReference>
<feature type="transmembrane region" description="Helical" evidence="9">
    <location>
        <begin position="165"/>
        <end position="191"/>
    </location>
</feature>
<dbReference type="Pfam" id="PF01284">
    <property type="entry name" value="MARVEL"/>
    <property type="match status" value="2"/>
</dbReference>
<name>C3PT94_DASNO</name>
<dbReference type="AlphaFoldDB" id="C3PT94"/>
<evidence type="ECO:0000256" key="4">
    <source>
        <dbReference type="ARBA" id="ARBA00022989"/>
    </source>
</evidence>
<feature type="region of interest" description="Disordered" evidence="8">
    <location>
        <begin position="1"/>
        <end position="22"/>
    </location>
</feature>
<feature type="transmembrane region" description="Helical" evidence="9">
    <location>
        <begin position="243"/>
        <end position="263"/>
    </location>
</feature>
<feature type="transmembrane region" description="Helical" evidence="9">
    <location>
        <begin position="103"/>
        <end position="125"/>
    </location>
</feature>
<dbReference type="OrthoDB" id="8737882at2759"/>
<evidence type="ECO:0000313" key="11">
    <source>
        <dbReference type="EMBL" id="ACQ63038.1"/>
    </source>
</evidence>
<feature type="transmembrane region" description="Helical" evidence="9">
    <location>
        <begin position="203"/>
        <end position="223"/>
    </location>
</feature>
<feature type="compositionally biased region" description="Low complexity" evidence="8">
    <location>
        <begin position="1"/>
        <end position="18"/>
    </location>
</feature>
<evidence type="ECO:0000259" key="10">
    <source>
        <dbReference type="PROSITE" id="PS51225"/>
    </source>
</evidence>
<evidence type="ECO:0000256" key="6">
    <source>
        <dbReference type="ARBA" id="ARBA00034721"/>
    </source>
</evidence>
<dbReference type="RefSeq" id="XP_058136757.1">
    <property type="nucleotide sequence ID" value="XM_058280774.2"/>
</dbReference>
<dbReference type="RefSeq" id="XP_058136761.1">
    <property type="nucleotide sequence ID" value="XM_058280778.2"/>
</dbReference>
<keyword evidence="5 7" id="KW-0472">Membrane</keyword>
<dbReference type="EMBL" id="DP001111">
    <property type="protein sequence ID" value="ACQ63038.1"/>
    <property type="molecule type" value="Genomic_DNA"/>
</dbReference>
<keyword evidence="2 7" id="KW-0812">Transmembrane</keyword>